<keyword evidence="4" id="KW-1185">Reference proteome</keyword>
<name>A0A401UMQ2_9CLOT</name>
<dbReference type="InterPro" id="IPR032812">
    <property type="entry name" value="SbsA_Ig"/>
</dbReference>
<dbReference type="RefSeq" id="WP_207669474.1">
    <property type="nucleotide sequence ID" value="NZ_BHYK01000012.1"/>
</dbReference>
<dbReference type="AlphaFoldDB" id="A0A401UMQ2"/>
<dbReference type="PANTHER" id="PTHR46333:SF2">
    <property type="entry name" value="CYTOKINESIS PROTEIN 3"/>
    <property type="match status" value="1"/>
</dbReference>
<dbReference type="InterPro" id="IPR038765">
    <property type="entry name" value="Papain-like_cys_pep_sf"/>
</dbReference>
<dbReference type="EMBL" id="BHYK01000012">
    <property type="protein sequence ID" value="GCD10791.1"/>
    <property type="molecule type" value="Genomic_DNA"/>
</dbReference>
<dbReference type="Pfam" id="PF01841">
    <property type="entry name" value="Transglut_core"/>
    <property type="match status" value="1"/>
</dbReference>
<dbReference type="InterPro" id="IPR002931">
    <property type="entry name" value="Transglutaminase-like"/>
</dbReference>
<dbReference type="Pfam" id="PF13205">
    <property type="entry name" value="Big_5"/>
    <property type="match status" value="1"/>
</dbReference>
<feature type="domain" description="Transglutaminase-like" evidence="2">
    <location>
        <begin position="187"/>
        <end position="243"/>
    </location>
</feature>
<keyword evidence="1" id="KW-0732">Signal</keyword>
<proteinExistence type="predicted"/>
<protein>
    <recommendedName>
        <fullName evidence="2">Transglutaminase-like domain-containing protein</fullName>
    </recommendedName>
</protein>
<accession>A0A401UMQ2</accession>
<dbReference type="SMART" id="SM00460">
    <property type="entry name" value="TGc"/>
    <property type="match status" value="1"/>
</dbReference>
<dbReference type="Gene3D" id="3.10.620.30">
    <property type="match status" value="1"/>
</dbReference>
<comment type="caution">
    <text evidence="3">The sequence shown here is derived from an EMBL/GenBank/DDBJ whole genome shotgun (WGS) entry which is preliminary data.</text>
</comment>
<reference evidence="3 4" key="1">
    <citation type="submission" date="2018-11" db="EMBL/GenBank/DDBJ databases">
        <title>Genome sequencing and assembly of Clostridium tagluense strain A121.</title>
        <authorList>
            <person name="Murakami T."/>
            <person name="Segawa T."/>
            <person name="Shcherbakova V.A."/>
            <person name="Mori H."/>
            <person name="Yoshimura Y."/>
        </authorList>
    </citation>
    <scope>NUCLEOTIDE SEQUENCE [LARGE SCALE GENOMIC DNA]</scope>
    <source>
        <strain evidence="3 4">A121</strain>
    </source>
</reference>
<evidence type="ECO:0000259" key="2">
    <source>
        <dbReference type="SMART" id="SM00460"/>
    </source>
</evidence>
<evidence type="ECO:0000256" key="1">
    <source>
        <dbReference type="ARBA" id="ARBA00022729"/>
    </source>
</evidence>
<dbReference type="SUPFAM" id="SSF54001">
    <property type="entry name" value="Cysteine proteinases"/>
    <property type="match status" value="1"/>
</dbReference>
<evidence type="ECO:0000313" key="3">
    <source>
        <dbReference type="EMBL" id="GCD10791.1"/>
    </source>
</evidence>
<dbReference type="Proteomes" id="UP000287872">
    <property type="component" value="Unassembled WGS sequence"/>
</dbReference>
<dbReference type="InterPro" id="IPR052557">
    <property type="entry name" value="CAP/Cytokinesis_protein"/>
</dbReference>
<organism evidence="3 4">
    <name type="scientific">Clostridium tagluense</name>
    <dbReference type="NCBI Taxonomy" id="360422"/>
    <lineage>
        <taxon>Bacteria</taxon>
        <taxon>Bacillati</taxon>
        <taxon>Bacillota</taxon>
        <taxon>Clostridia</taxon>
        <taxon>Eubacteriales</taxon>
        <taxon>Clostridiaceae</taxon>
        <taxon>Clostridium</taxon>
    </lineage>
</organism>
<dbReference type="PANTHER" id="PTHR46333">
    <property type="entry name" value="CYTOKINESIS PROTEIN 3"/>
    <property type="match status" value="1"/>
</dbReference>
<dbReference type="Gene3D" id="2.60.40.1220">
    <property type="match status" value="1"/>
</dbReference>
<dbReference type="GO" id="GO:0005737">
    <property type="term" value="C:cytoplasm"/>
    <property type="evidence" value="ECO:0007669"/>
    <property type="project" value="TreeGrafter"/>
</dbReference>
<gene>
    <name evidence="3" type="ORF">Ctaglu_24140</name>
</gene>
<sequence length="401" mass="46335">MKYHKNMLKKVCILLLILILETINLHLMSVDASAIELNGNSVIAYNDLNVEKTAYSLQDLNSILKSQLAQRETSFNIIYKADTINLKTIIETDIDEILKADDYLESCIKSYQCSYKGYENDVTINFTFSFYTTKIQEDYVSLQVTEILKNIIKVSMNDDQKEKVIHDYIVAHVAYDTTLSRFSAYEALKNGTTVCSGYAQLAYKMLNEVGIETKIVLGKGNGEDHAWNLVKLNNIWYHLDCTWDDPVPDIKGRVLYNYFNLNDKKISENHIFEKSDYPVANQVYNARLPVFDEKQFVQWNKVDSNAVVMSTKEWNINFNKEIDELSLKDKVFICREGENSNFPITLQLSEDKKTVKITHNIPFELGKNYILYISKDMSGLYNYINLKTSLKMGFKISNQKN</sequence>
<dbReference type="InterPro" id="IPR014755">
    <property type="entry name" value="Cu-Rt/internalin_Ig-like"/>
</dbReference>
<evidence type="ECO:0000313" key="4">
    <source>
        <dbReference type="Proteomes" id="UP000287872"/>
    </source>
</evidence>